<dbReference type="OrthoDB" id="2796682at2759"/>
<feature type="domain" description="DUF6535" evidence="3">
    <location>
        <begin position="75"/>
        <end position="222"/>
    </location>
</feature>
<organism evidence="4 5">
    <name type="scientific">Lentinus tigrinus ALCF2SS1-6</name>
    <dbReference type="NCBI Taxonomy" id="1328759"/>
    <lineage>
        <taxon>Eukaryota</taxon>
        <taxon>Fungi</taxon>
        <taxon>Dikarya</taxon>
        <taxon>Basidiomycota</taxon>
        <taxon>Agaricomycotina</taxon>
        <taxon>Agaricomycetes</taxon>
        <taxon>Polyporales</taxon>
        <taxon>Polyporaceae</taxon>
        <taxon>Lentinus</taxon>
    </lineage>
</organism>
<accession>A0A5C2RQ34</accession>
<dbReference type="InterPro" id="IPR045338">
    <property type="entry name" value="DUF6535"/>
</dbReference>
<evidence type="ECO:0000259" key="3">
    <source>
        <dbReference type="Pfam" id="PF20153"/>
    </source>
</evidence>
<feature type="region of interest" description="Disordered" evidence="1">
    <location>
        <begin position="1"/>
        <end position="27"/>
    </location>
</feature>
<feature type="compositionally biased region" description="Basic residues" evidence="1">
    <location>
        <begin position="1"/>
        <end position="13"/>
    </location>
</feature>
<dbReference type="AlphaFoldDB" id="A0A5C2RQ34"/>
<keyword evidence="5" id="KW-1185">Reference proteome</keyword>
<reference evidence="4" key="1">
    <citation type="journal article" date="2018" name="Genome Biol. Evol.">
        <title>Genomics and development of Lentinus tigrinus, a white-rot wood-decaying mushroom with dimorphic fruiting bodies.</title>
        <authorList>
            <person name="Wu B."/>
            <person name="Xu Z."/>
            <person name="Knudson A."/>
            <person name="Carlson A."/>
            <person name="Chen N."/>
            <person name="Kovaka S."/>
            <person name="LaButti K."/>
            <person name="Lipzen A."/>
            <person name="Pennachio C."/>
            <person name="Riley R."/>
            <person name="Schakwitz W."/>
            <person name="Umezawa K."/>
            <person name="Ohm R.A."/>
            <person name="Grigoriev I.V."/>
            <person name="Nagy L.G."/>
            <person name="Gibbons J."/>
            <person name="Hibbett D."/>
        </authorList>
    </citation>
    <scope>NUCLEOTIDE SEQUENCE [LARGE SCALE GENOMIC DNA]</scope>
    <source>
        <strain evidence="4">ALCF2SS1-6</strain>
    </source>
</reference>
<proteinExistence type="predicted"/>
<evidence type="ECO:0000256" key="1">
    <source>
        <dbReference type="SAM" id="MobiDB-lite"/>
    </source>
</evidence>
<name>A0A5C2RQ34_9APHY</name>
<dbReference type="Proteomes" id="UP000313359">
    <property type="component" value="Unassembled WGS sequence"/>
</dbReference>
<dbReference type="Pfam" id="PF20153">
    <property type="entry name" value="DUF6535"/>
    <property type="match status" value="1"/>
</dbReference>
<keyword evidence="2" id="KW-0472">Membrane</keyword>
<feature type="transmembrane region" description="Helical" evidence="2">
    <location>
        <begin position="228"/>
        <end position="249"/>
    </location>
</feature>
<dbReference type="STRING" id="1328759.A0A5C2RQ34"/>
<keyword evidence="2" id="KW-1133">Transmembrane helix</keyword>
<sequence>MQPLRRHNTRPQRPRSTPWSRRPEFSRSHDIDYESVPKFKAGEVGDVVVEMEDSGPVSPTSTSASARGAAAVDAWMDCATALKDHDEAKMQGWKEELDAHLVFAALFSAILTPFNVESYKFFLTGTQNGDPPHPFNAVLINALWFCSLICSLAAASICLLAKQWLNQYTTGMAGVSPEIARLRQFRYDNLKKWRVEGIMMLVPILLQGALVLFLIGLVEFLLALNAKVSAAAIALISALLAFILFTTLLPTFKPDCSYQSPQAWGVFVVFQALKRPARALAASISAYASQLAIPHADGQLRRFRNRLAQKVVRRLKKFANKPTTYSWKAHERILIDDKDAMLDRHMLVGADATFLDDSFLRNVVEPCLNDMPPAAAVQCYYRIMGHRADRVVGGVYYFDENGSSRAESLAILTDITLDTLEKMRSDNVSIEHPIRTLKTLEPLLVRSLPLTYCHFCRVMLSLLDDRDATVRHLAFSILYQQLSRNLDLAEQHSPEGCHDLGKIVAFISNARTDGDTKHFLDACDLVICLATLPGAESADQITHLRDTLSHLQDFFETPLWKSEPRLLYPISRIAPHLVSLQKRYPHLLPAELVDVLGDVAEQAKGLNRDGNWEDKVIILETTLEELRVLKQASSTQSTLNEELRTQMTRRPSLMRTPLGMLDVDHEVRASV</sequence>
<gene>
    <name evidence="4" type="ORF">L227DRAFT_658771</name>
</gene>
<feature type="transmembrane region" description="Helical" evidence="2">
    <location>
        <begin position="136"/>
        <end position="161"/>
    </location>
</feature>
<feature type="transmembrane region" description="Helical" evidence="2">
    <location>
        <begin position="99"/>
        <end position="116"/>
    </location>
</feature>
<evidence type="ECO:0000256" key="2">
    <source>
        <dbReference type="SAM" id="Phobius"/>
    </source>
</evidence>
<keyword evidence="2" id="KW-0812">Transmembrane</keyword>
<feature type="transmembrane region" description="Helical" evidence="2">
    <location>
        <begin position="198"/>
        <end position="222"/>
    </location>
</feature>
<dbReference type="EMBL" id="ML122353">
    <property type="protein sequence ID" value="RPD52557.1"/>
    <property type="molecule type" value="Genomic_DNA"/>
</dbReference>
<evidence type="ECO:0000313" key="4">
    <source>
        <dbReference type="EMBL" id="RPD52557.1"/>
    </source>
</evidence>
<evidence type="ECO:0000313" key="5">
    <source>
        <dbReference type="Proteomes" id="UP000313359"/>
    </source>
</evidence>
<protein>
    <recommendedName>
        <fullName evidence="3">DUF6535 domain-containing protein</fullName>
    </recommendedName>
</protein>